<dbReference type="InterPro" id="IPR000421">
    <property type="entry name" value="FA58C"/>
</dbReference>
<dbReference type="GO" id="GO:0005975">
    <property type="term" value="P:carbohydrate metabolic process"/>
    <property type="evidence" value="ECO:0007669"/>
    <property type="project" value="InterPro"/>
</dbReference>
<dbReference type="STRING" id="945713.IALB_1183"/>
<dbReference type="RefSeq" id="WP_014560049.1">
    <property type="nucleotide sequence ID" value="NC_017464.1"/>
</dbReference>
<dbReference type="PROSITE" id="PS50022">
    <property type="entry name" value="FA58C_3"/>
    <property type="match status" value="1"/>
</dbReference>
<dbReference type="Proteomes" id="UP000007394">
    <property type="component" value="Chromosome"/>
</dbReference>
<dbReference type="Pfam" id="PF00754">
    <property type="entry name" value="F5_F8_type_C"/>
    <property type="match status" value="1"/>
</dbReference>
<dbReference type="AlphaFoldDB" id="I0AIT7"/>
<accession>I0AIT7</accession>
<dbReference type="KEGG" id="ial:IALB_1183"/>
<dbReference type="InterPro" id="IPR008979">
    <property type="entry name" value="Galactose-bd-like_sf"/>
</dbReference>
<dbReference type="HOGENOM" id="CLU_292712_0_0_10"/>
<reference evidence="2 3" key="1">
    <citation type="journal article" date="2012" name="Front. Microbiol.">
        <title>Complete genome of Ignavibacterium album, a metabolically versatile, flagellated, facultative anaerobe from the phylum Chlorobi.</title>
        <authorList>
            <person name="Liu Z."/>
            <person name="Frigaard N.-U."/>
            <person name="Vogl K."/>
            <person name="Iino T."/>
            <person name="Ohkuma M."/>
            <person name="Overmann J."/>
            <person name="Bryant D.A."/>
        </authorList>
    </citation>
    <scope>NUCLEOTIDE SEQUENCE [LARGE SCALE GENOMIC DNA]</scope>
    <source>
        <strain evidence="3">DSM 19864 / JCM 16511 / NBRC 101810 / Mat9-16</strain>
    </source>
</reference>
<dbReference type="InterPro" id="IPR008928">
    <property type="entry name" value="6-hairpin_glycosidase_sf"/>
</dbReference>
<organism evidence="2 3">
    <name type="scientific">Ignavibacterium album (strain DSM 19864 / JCM 16511 / NBRC 101810 / Mat9-16)</name>
    <dbReference type="NCBI Taxonomy" id="945713"/>
    <lineage>
        <taxon>Bacteria</taxon>
        <taxon>Pseudomonadati</taxon>
        <taxon>Ignavibacteriota</taxon>
        <taxon>Ignavibacteria</taxon>
        <taxon>Ignavibacteriales</taxon>
        <taxon>Ignavibacteriaceae</taxon>
        <taxon>Ignavibacterium</taxon>
    </lineage>
</organism>
<dbReference type="Gene3D" id="2.60.120.260">
    <property type="entry name" value="Galactose-binding domain-like"/>
    <property type="match status" value="2"/>
</dbReference>
<dbReference type="SUPFAM" id="SSF48208">
    <property type="entry name" value="Six-hairpin glycosidases"/>
    <property type="match status" value="1"/>
</dbReference>
<dbReference type="OrthoDB" id="3902805at2"/>
<keyword evidence="3" id="KW-1185">Reference proteome</keyword>
<proteinExistence type="predicted"/>
<dbReference type="Gene3D" id="1.50.10.10">
    <property type="match status" value="1"/>
</dbReference>
<feature type="domain" description="F5/8 type C" evidence="1">
    <location>
        <begin position="178"/>
        <end position="269"/>
    </location>
</feature>
<evidence type="ECO:0000313" key="2">
    <source>
        <dbReference type="EMBL" id="AFH48894.1"/>
    </source>
</evidence>
<name>I0AIT7_IGNAJ</name>
<sequence>MKANSPTVYLLIIYLILIVHSQYSFAQKVLLGNFDNIESWKIYKSEGVEINILQVEGRSGKALRLEYDFTKGAGYGGIQKLVEIDLPENYQFSFYIRANSPNNNLEIKFLDASGENVWWMNNRNYTFPKDWTKFTVKKRHIEFAWGPTQDKSLKKINRIEFTIAAFTGGKGWIEFDDLYFETLPDENKEKPNPIITATSQLSNDFSAKHIADGKIDTKWLSVESDEEKILIDFQGYREIGGFIIDWDKENYPVEYEIYFSDGNEKWSKVYSVSSDRGERSYIRLLNAEGKFALIVLKKRAGKYFGINELRILEPSYTEDINQFFINLAKDYPRGFFPRYFYKEKSYWNIIGVKSDYKEALINEDGMIEVDKQRFSIEPMIMIDKKLLTWNDVKLNQTLENDYLPIPSVNWTSDKINLQIKSFASGKANETSVLYCIYQLTNTSKAAVDAKLFLLLRPFQVNPYYQWLNITGGASKINSIEINDNEIKVDSDKYIFPLTKFSSAGAIKFESGNIVSLLSEGIIPKEKKVVDNSNLASGVLSYDFNLKAGESKVIAIAIPFYEKYIDVKISNDESANIFLVESELQKVKSDWEKTLSHIKFNLPPSADKIINTFKSNLAYILINRDGPGIQPGSRSYERSWIRDGSLTSSALLKSGIKDEVREFIDWYSEYQFENGKVPCVVDKRGADPVPEHDSHGEYIFLLKQYFNFTKDTSLLRKHNQHIIKAVDYLKSLIDERSTDHFKNGNDSVRAYYGILPESISHEGYSAKPMHSYWDNFFALRGLKDATDIQSILGNQSEYQRIKNIRDKFRNDLYNSLSLAIKTRKINYIPGCVELGDFDATSTTIALYPVNEKINLPQPYLNNTFDKYFDFFRKRRDGKLKWNNYTPYENRIIGSFIMLDKPERAHELIKFFLNDQRPKGWNHWAEVVWKDYRYPGFIGDMPHTWVGSDFINAVRAMFVYENDYDSSLVIGSALYDEWINSKSGMSIENLPTFYGHISYSIRKEKNKYLVDVYGNINLPGGGIILKNFNSSRMPVKVLVNGKESKSFTKNSIPINEFPAKVEIFYH</sequence>
<dbReference type="SUPFAM" id="SSF49785">
    <property type="entry name" value="Galactose-binding domain-like"/>
    <property type="match status" value="2"/>
</dbReference>
<protein>
    <submittedName>
        <fullName evidence="2">Putative secreted protein</fullName>
    </submittedName>
</protein>
<dbReference type="InterPro" id="IPR012341">
    <property type="entry name" value="6hp_glycosidase-like_sf"/>
</dbReference>
<evidence type="ECO:0000313" key="3">
    <source>
        <dbReference type="Proteomes" id="UP000007394"/>
    </source>
</evidence>
<gene>
    <name evidence="2" type="ordered locus">IALB_1183</name>
</gene>
<evidence type="ECO:0000259" key="1">
    <source>
        <dbReference type="PROSITE" id="PS50022"/>
    </source>
</evidence>
<dbReference type="EMBL" id="CP003418">
    <property type="protein sequence ID" value="AFH48894.1"/>
    <property type="molecule type" value="Genomic_DNA"/>
</dbReference>
<dbReference type="PATRIC" id="fig|945713.3.peg.1187"/>
<dbReference type="eggNOG" id="COG3387">
    <property type="taxonomic scope" value="Bacteria"/>
</dbReference>